<dbReference type="Proteomes" id="UP001297581">
    <property type="component" value="Unassembled WGS sequence"/>
</dbReference>
<evidence type="ECO:0000256" key="1">
    <source>
        <dbReference type="SAM" id="Phobius"/>
    </source>
</evidence>
<keyword evidence="1" id="KW-0812">Transmembrane</keyword>
<reference evidence="2 3" key="1">
    <citation type="submission" date="2022-02" db="EMBL/GenBank/DDBJ databases">
        <title>The genome sequence of Shewanella sp. 3B26.</title>
        <authorList>
            <person name="Du J."/>
        </authorList>
    </citation>
    <scope>NUCLEOTIDE SEQUENCE [LARGE SCALE GENOMIC DNA]</scope>
    <source>
        <strain evidence="2 3">3B26</strain>
    </source>
</reference>
<protein>
    <recommendedName>
        <fullName evidence="4">3-phosphoshikimate 1-carboxyvinyltransferase</fullName>
    </recommendedName>
</protein>
<name>A0AAJ1BEV3_9GAMM</name>
<dbReference type="RefSeq" id="WP_240589993.1">
    <property type="nucleotide sequence ID" value="NZ_JAKUDL010000001.1"/>
</dbReference>
<feature type="transmembrane region" description="Helical" evidence="1">
    <location>
        <begin position="93"/>
        <end position="120"/>
    </location>
</feature>
<accession>A0AAJ1BEV3</accession>
<keyword evidence="1" id="KW-0472">Membrane</keyword>
<gene>
    <name evidence="2" type="ORF">MJ923_04040</name>
</gene>
<evidence type="ECO:0000313" key="2">
    <source>
        <dbReference type="EMBL" id="MCH4293472.1"/>
    </source>
</evidence>
<proteinExistence type="predicted"/>
<organism evidence="2 3">
    <name type="scientific">Shewanella zhuhaiensis</name>
    <dbReference type="NCBI Taxonomy" id="2919576"/>
    <lineage>
        <taxon>Bacteria</taxon>
        <taxon>Pseudomonadati</taxon>
        <taxon>Pseudomonadota</taxon>
        <taxon>Gammaproteobacteria</taxon>
        <taxon>Alteromonadales</taxon>
        <taxon>Shewanellaceae</taxon>
        <taxon>Shewanella</taxon>
    </lineage>
</organism>
<dbReference type="EMBL" id="JAKUDL010000001">
    <property type="protein sequence ID" value="MCH4293472.1"/>
    <property type="molecule type" value="Genomic_DNA"/>
</dbReference>
<keyword evidence="3" id="KW-1185">Reference proteome</keyword>
<sequence length="142" mass="16180">MAADNANALSEPQVAKADDLRSKLLGKLPTELADSYSDEQVEGIRILLGDRTWGRHSIDSRGTFSLPFMRWRYYWVFLLGKNRRAYTRTEKHLSLAFFVGCVLAFLLISLLLGLLGLYLLKSMLGIDLFSETSLGIWDWFKS</sequence>
<comment type="caution">
    <text evidence="2">The sequence shown here is derived from an EMBL/GenBank/DDBJ whole genome shotgun (WGS) entry which is preliminary data.</text>
</comment>
<evidence type="ECO:0000313" key="3">
    <source>
        <dbReference type="Proteomes" id="UP001297581"/>
    </source>
</evidence>
<dbReference type="AlphaFoldDB" id="A0AAJ1BEV3"/>
<keyword evidence="1" id="KW-1133">Transmembrane helix</keyword>
<evidence type="ECO:0008006" key="4">
    <source>
        <dbReference type="Google" id="ProtNLM"/>
    </source>
</evidence>